<evidence type="ECO:0000256" key="3">
    <source>
        <dbReference type="ARBA" id="ARBA00022801"/>
    </source>
</evidence>
<dbReference type="Proteomes" id="UP000655830">
    <property type="component" value="Unassembled WGS sequence"/>
</dbReference>
<dbReference type="Gene3D" id="3.40.50.1000">
    <property type="entry name" value="HAD superfamily/HAD-like"/>
    <property type="match status" value="1"/>
</dbReference>
<keyword evidence="5" id="KW-1185">Reference proteome</keyword>
<organism evidence="4 5">
    <name type="scientific">Zhenhengia yiwuensis</name>
    <dbReference type="NCBI Taxonomy" id="2763666"/>
    <lineage>
        <taxon>Bacteria</taxon>
        <taxon>Bacillati</taxon>
        <taxon>Bacillota</taxon>
        <taxon>Clostridia</taxon>
        <taxon>Lachnospirales</taxon>
        <taxon>Lachnospiraceae</taxon>
        <taxon>Zhenhengia</taxon>
    </lineage>
</organism>
<reference evidence="4" key="1">
    <citation type="submission" date="2020-08" db="EMBL/GenBank/DDBJ databases">
        <title>Genome public.</title>
        <authorList>
            <person name="Liu C."/>
            <person name="Sun Q."/>
        </authorList>
    </citation>
    <scope>NUCLEOTIDE SEQUENCE</scope>
    <source>
        <strain evidence="4">NSJ-12</strain>
    </source>
</reference>
<dbReference type="Pfam" id="PF00702">
    <property type="entry name" value="Hydrolase"/>
    <property type="match status" value="1"/>
</dbReference>
<dbReference type="NCBIfam" id="TIGR01549">
    <property type="entry name" value="HAD-SF-IA-v1"/>
    <property type="match status" value="1"/>
</dbReference>
<keyword evidence="3" id="KW-0378">Hydrolase</keyword>
<dbReference type="NCBIfam" id="TIGR01509">
    <property type="entry name" value="HAD-SF-IA-v3"/>
    <property type="match status" value="1"/>
</dbReference>
<dbReference type="FunFam" id="3.40.50.1000:FF:000036">
    <property type="entry name" value="HAD family hydrolase"/>
    <property type="match status" value="1"/>
</dbReference>
<comment type="caution">
    <text evidence="4">The sequence shown here is derived from an EMBL/GenBank/DDBJ whole genome shotgun (WGS) entry which is preliminary data.</text>
</comment>
<dbReference type="PANTHER" id="PTHR18901">
    <property type="entry name" value="2-DEOXYGLUCOSE-6-PHOSPHATE PHOSPHATASE 2"/>
    <property type="match status" value="1"/>
</dbReference>
<dbReference type="CDD" id="cd07505">
    <property type="entry name" value="HAD_BPGM-like"/>
    <property type="match status" value="1"/>
</dbReference>
<evidence type="ECO:0000313" key="5">
    <source>
        <dbReference type="Proteomes" id="UP000655830"/>
    </source>
</evidence>
<dbReference type="GO" id="GO:0016791">
    <property type="term" value="F:phosphatase activity"/>
    <property type="evidence" value="ECO:0007669"/>
    <property type="project" value="TreeGrafter"/>
</dbReference>
<dbReference type="SFLD" id="SFLDG01129">
    <property type="entry name" value="C1.5:_HAD__Beta-PGM__Phosphata"/>
    <property type="match status" value="1"/>
</dbReference>
<keyword evidence="2" id="KW-0479">Metal-binding</keyword>
<dbReference type="GO" id="GO:0046872">
    <property type="term" value="F:metal ion binding"/>
    <property type="evidence" value="ECO:0007669"/>
    <property type="project" value="UniProtKB-KW"/>
</dbReference>
<dbReference type="RefSeq" id="WP_249332446.1">
    <property type="nucleotide sequence ID" value="NZ_JACRSY010000009.1"/>
</dbReference>
<dbReference type="Gene3D" id="1.10.150.240">
    <property type="entry name" value="Putative phosphatase, domain 2"/>
    <property type="match status" value="1"/>
</dbReference>
<dbReference type="InterPro" id="IPR023214">
    <property type="entry name" value="HAD_sf"/>
</dbReference>
<dbReference type="InterPro" id="IPR006439">
    <property type="entry name" value="HAD-SF_hydro_IA"/>
</dbReference>
<sequence>MKQLFDAVIFDLDGTLVDSMWVWPKIDEVYLGRFGFEVPDTLEAEFEGMSFTETALYVKECFNIPDDVEAIKAEWNKLAFEFYQKQVPLKTSVLAFLDYLKEQGIKVGIATSNSHELVNAVLEAHGIRERFEVIRTSCEVEKGKPYPYIYQRVAEELGVNVHRCLAFEDVPNGVLAAKRAGMTVCAIKDRQNEEMEAALHKEAHYFIEDYSEVIEYFQKNA</sequence>
<dbReference type="InterPro" id="IPR023198">
    <property type="entry name" value="PGP-like_dom2"/>
</dbReference>
<protein>
    <submittedName>
        <fullName evidence="4">HAD family phosphatase</fullName>
    </submittedName>
</protein>
<dbReference type="SUPFAM" id="SSF56784">
    <property type="entry name" value="HAD-like"/>
    <property type="match status" value="1"/>
</dbReference>
<name>A0A926EIT8_9FIRM</name>
<dbReference type="EMBL" id="JACRSY010000009">
    <property type="protein sequence ID" value="MBC8579345.1"/>
    <property type="molecule type" value="Genomic_DNA"/>
</dbReference>
<dbReference type="AlphaFoldDB" id="A0A926EIT8"/>
<dbReference type="PANTHER" id="PTHR18901:SF38">
    <property type="entry name" value="PSEUDOURIDINE-5'-PHOSPHATASE"/>
    <property type="match status" value="1"/>
</dbReference>
<evidence type="ECO:0000313" key="4">
    <source>
        <dbReference type="EMBL" id="MBC8579345.1"/>
    </source>
</evidence>
<dbReference type="InterPro" id="IPR036412">
    <property type="entry name" value="HAD-like_sf"/>
</dbReference>
<gene>
    <name evidence="4" type="ORF">H8718_07375</name>
</gene>
<comment type="similarity">
    <text evidence="1">Belongs to the HAD-like hydrolase superfamily. CbbY/CbbZ/Gph/YieH family.</text>
</comment>
<dbReference type="PRINTS" id="PR00413">
    <property type="entry name" value="HADHALOGNASE"/>
</dbReference>
<proteinExistence type="inferred from homology"/>
<accession>A0A926EIT8</accession>
<evidence type="ECO:0000256" key="2">
    <source>
        <dbReference type="ARBA" id="ARBA00022723"/>
    </source>
</evidence>
<dbReference type="SFLD" id="SFLDS00003">
    <property type="entry name" value="Haloacid_Dehalogenase"/>
    <property type="match status" value="1"/>
</dbReference>
<evidence type="ECO:0000256" key="1">
    <source>
        <dbReference type="ARBA" id="ARBA00006171"/>
    </source>
</evidence>